<evidence type="ECO:0000313" key="2">
    <source>
        <dbReference type="Proteomes" id="UP000823773"/>
    </source>
</evidence>
<accession>A0ACC5T738</accession>
<comment type="caution">
    <text evidence="1">The sequence shown here is derived from an EMBL/GenBank/DDBJ whole genome shotgun (WGS) entry which is preliminary data.</text>
</comment>
<dbReference type="EMBL" id="JAGGJR010000018">
    <property type="protein sequence ID" value="MBP1876509.1"/>
    <property type="molecule type" value="Genomic_DNA"/>
</dbReference>
<reference evidence="1" key="1">
    <citation type="submission" date="2021-03" db="EMBL/GenBank/DDBJ databases">
        <title>Genomic Encyclopedia of Type Strains, Phase IV (KMG-IV): sequencing the most valuable type-strain genomes for metagenomic binning, comparative biology and taxonomic classification.</title>
        <authorList>
            <person name="Goeker M."/>
        </authorList>
    </citation>
    <scope>NUCLEOTIDE SEQUENCE</scope>
    <source>
        <strain evidence="1">DSM 18131</strain>
    </source>
</reference>
<name>A0ACC5T738_ENSAD</name>
<proteinExistence type="predicted"/>
<dbReference type="Proteomes" id="UP000823773">
    <property type="component" value="Unassembled WGS sequence"/>
</dbReference>
<gene>
    <name evidence="1" type="ORF">J2Z19_006259</name>
</gene>
<sequence length="145" mass="15702">MLDLIFPYYLWVKAAHVVSVVVWLGGQCLLVVQLASHRQVLAQQGNADLLSAVEQRCLRLVVNPAMLATLLLGATLFFLRGPELLGEGWFQVKLVFVVAMMALHGAIAATVASLRRETVSAIRIRALQLAGLMLTAAIVSIAVIK</sequence>
<keyword evidence="2" id="KW-1185">Reference proteome</keyword>
<organism evidence="1 2">
    <name type="scientific">Ensifer adhaerens</name>
    <name type="common">Sinorhizobium morelense</name>
    <dbReference type="NCBI Taxonomy" id="106592"/>
    <lineage>
        <taxon>Bacteria</taxon>
        <taxon>Pseudomonadati</taxon>
        <taxon>Pseudomonadota</taxon>
        <taxon>Alphaproteobacteria</taxon>
        <taxon>Hyphomicrobiales</taxon>
        <taxon>Rhizobiaceae</taxon>
        <taxon>Sinorhizobium/Ensifer group</taxon>
        <taxon>Ensifer</taxon>
    </lineage>
</organism>
<evidence type="ECO:0000313" key="1">
    <source>
        <dbReference type="EMBL" id="MBP1876509.1"/>
    </source>
</evidence>
<protein>
    <submittedName>
        <fullName evidence="1">Membrane protein</fullName>
    </submittedName>
</protein>